<gene>
    <name evidence="1" type="ORF">SMD31_14355</name>
</gene>
<reference evidence="1 2" key="1">
    <citation type="journal article" date="2013" name="Antonie Van Leeuwenhoek">
        <title>Dongia rigui sp. nov., isolated from freshwater of a large wetland in Korea.</title>
        <authorList>
            <person name="Baik K.S."/>
            <person name="Hwang Y.M."/>
            <person name="Choi J.S."/>
            <person name="Kwon J."/>
            <person name="Seong C.N."/>
        </authorList>
    </citation>
    <scope>NUCLEOTIDE SEQUENCE [LARGE SCALE GENOMIC DNA]</scope>
    <source>
        <strain evidence="1 2">04SU4-P</strain>
    </source>
</reference>
<comment type="caution">
    <text evidence="1">The sequence shown here is derived from an EMBL/GenBank/DDBJ whole genome shotgun (WGS) entry which is preliminary data.</text>
</comment>
<dbReference type="Proteomes" id="UP001271769">
    <property type="component" value="Unassembled WGS sequence"/>
</dbReference>
<protein>
    <submittedName>
        <fullName evidence="1">Uncharacterized protein</fullName>
    </submittedName>
</protein>
<organism evidence="1 2">
    <name type="scientific">Dongia rigui</name>
    <dbReference type="NCBI Taxonomy" id="940149"/>
    <lineage>
        <taxon>Bacteria</taxon>
        <taxon>Pseudomonadati</taxon>
        <taxon>Pseudomonadota</taxon>
        <taxon>Alphaproteobacteria</taxon>
        <taxon>Rhodospirillales</taxon>
        <taxon>Dongiaceae</taxon>
        <taxon>Dongia</taxon>
    </lineage>
</organism>
<dbReference type="RefSeq" id="WP_320501585.1">
    <property type="nucleotide sequence ID" value="NZ_JAXCLX010000002.1"/>
</dbReference>
<accession>A0ABU5E0Q4</accession>
<name>A0ABU5E0Q4_9PROT</name>
<dbReference type="EMBL" id="JAXCLX010000002">
    <property type="protein sequence ID" value="MDY0873120.1"/>
    <property type="molecule type" value="Genomic_DNA"/>
</dbReference>
<sequence length="77" mass="8376">MDSNDLKSRIVALEAIVASLLAERRVDHELSSEDRHEATIDVAGEHVEALLGVAGTKLVDRIGDISNSMIHRFEPVG</sequence>
<proteinExistence type="predicted"/>
<evidence type="ECO:0000313" key="1">
    <source>
        <dbReference type="EMBL" id="MDY0873120.1"/>
    </source>
</evidence>
<evidence type="ECO:0000313" key="2">
    <source>
        <dbReference type="Proteomes" id="UP001271769"/>
    </source>
</evidence>
<keyword evidence="2" id="KW-1185">Reference proteome</keyword>